<organism evidence="2 3">
    <name type="scientific">Handelsmanbacteria sp. (strain RIFCSPLOWO2_12_FULL_64_10)</name>
    <dbReference type="NCBI Taxonomy" id="1817868"/>
    <lineage>
        <taxon>Bacteria</taxon>
        <taxon>Candidatus Handelsmaniibacteriota</taxon>
    </lineage>
</organism>
<feature type="transmembrane region" description="Helical" evidence="1">
    <location>
        <begin position="14"/>
        <end position="37"/>
    </location>
</feature>
<keyword evidence="1" id="KW-1133">Transmembrane helix</keyword>
<feature type="transmembrane region" description="Helical" evidence="1">
    <location>
        <begin position="249"/>
        <end position="272"/>
    </location>
</feature>
<gene>
    <name evidence="2" type="ORF">A3F84_09605</name>
</gene>
<feature type="transmembrane region" description="Helical" evidence="1">
    <location>
        <begin position="138"/>
        <end position="157"/>
    </location>
</feature>
<name>A0A1F6C523_HANXR</name>
<feature type="transmembrane region" description="Helical" evidence="1">
    <location>
        <begin position="104"/>
        <end position="126"/>
    </location>
</feature>
<dbReference type="Proteomes" id="UP000178606">
    <property type="component" value="Unassembled WGS sequence"/>
</dbReference>
<keyword evidence="1" id="KW-0812">Transmembrane</keyword>
<protein>
    <recommendedName>
        <fullName evidence="4">NnrS family protein</fullName>
    </recommendedName>
</protein>
<dbReference type="Pfam" id="PF05940">
    <property type="entry name" value="NnrS"/>
    <property type="match status" value="1"/>
</dbReference>
<evidence type="ECO:0000256" key="1">
    <source>
        <dbReference type="SAM" id="Phobius"/>
    </source>
</evidence>
<evidence type="ECO:0000313" key="2">
    <source>
        <dbReference type="EMBL" id="OGG44241.1"/>
    </source>
</evidence>
<feature type="transmembrane region" description="Helical" evidence="1">
    <location>
        <begin position="195"/>
        <end position="213"/>
    </location>
</feature>
<feature type="transmembrane region" description="Helical" evidence="1">
    <location>
        <begin position="311"/>
        <end position="335"/>
    </location>
</feature>
<feature type="transmembrane region" description="Helical" evidence="1">
    <location>
        <begin position="284"/>
        <end position="305"/>
    </location>
</feature>
<evidence type="ECO:0000313" key="3">
    <source>
        <dbReference type="Proteomes" id="UP000178606"/>
    </source>
</evidence>
<comment type="caution">
    <text evidence="2">The sequence shown here is derived from an EMBL/GenBank/DDBJ whole genome shotgun (WGS) entry which is preliminary data.</text>
</comment>
<feature type="transmembrane region" description="Helical" evidence="1">
    <location>
        <begin position="169"/>
        <end position="189"/>
    </location>
</feature>
<keyword evidence="1" id="KW-0472">Membrane</keyword>
<dbReference type="AlphaFoldDB" id="A0A1F6C523"/>
<dbReference type="EMBL" id="MFKF01000410">
    <property type="protein sequence ID" value="OGG44241.1"/>
    <property type="molecule type" value="Genomic_DNA"/>
</dbReference>
<accession>A0A1F6C523</accession>
<sequence>MFYEVGWTEQYSCFYHGLVQIQGFQACFVVGFLMTALPKFLEAPGARPYELFLNFGLVLSSLIGLMIGNWTVAELGFVALILHTVLFATRRLRRRKDLPPDEFVFIPFGLLCALTGGLMLLGQATVETGRRLVEQGMMLFMIMAVGGFLVPRLLGLPRMPGAETRRTRMTLYLIAGGILLLSFAVESAASGPAGRLLRAAVVSLYFFGALRVHRLPRRKMWHVRLLYLSLYLVLSGLWLSGLFPDYEVVALHVTFVGGFSLMTLCIGARVVVSHCGFESLWERNIAAVVILGVCFLAALGLRVGADLYPDAYFLLLALAAGFWVAGAAVWGGYFAPKMRGVDTSE</sequence>
<feature type="transmembrane region" description="Helical" evidence="1">
    <location>
        <begin position="225"/>
        <end position="243"/>
    </location>
</feature>
<dbReference type="InterPro" id="IPR010266">
    <property type="entry name" value="NnrS"/>
</dbReference>
<proteinExistence type="predicted"/>
<reference evidence="2 3" key="1">
    <citation type="journal article" date="2016" name="Nat. Commun.">
        <title>Thousands of microbial genomes shed light on interconnected biogeochemical processes in an aquifer system.</title>
        <authorList>
            <person name="Anantharaman K."/>
            <person name="Brown C.T."/>
            <person name="Hug L.A."/>
            <person name="Sharon I."/>
            <person name="Castelle C.J."/>
            <person name="Probst A.J."/>
            <person name="Thomas B.C."/>
            <person name="Singh A."/>
            <person name="Wilkins M.J."/>
            <person name="Karaoz U."/>
            <person name="Brodie E.L."/>
            <person name="Williams K.H."/>
            <person name="Hubbard S.S."/>
            <person name="Banfield J.F."/>
        </authorList>
    </citation>
    <scope>NUCLEOTIDE SEQUENCE [LARGE SCALE GENOMIC DNA]</scope>
    <source>
        <strain evidence="3">RIFCSPLOWO2_12_FULL_64_10</strain>
    </source>
</reference>
<evidence type="ECO:0008006" key="4">
    <source>
        <dbReference type="Google" id="ProtNLM"/>
    </source>
</evidence>